<dbReference type="PANTHER" id="PTHR43731">
    <property type="entry name" value="RHOMBOID PROTEASE"/>
    <property type="match status" value="1"/>
</dbReference>
<evidence type="ECO:0000256" key="1">
    <source>
        <dbReference type="ARBA" id="ARBA00004141"/>
    </source>
</evidence>
<dbReference type="EMBL" id="DVHN01000059">
    <property type="protein sequence ID" value="HIR88373.1"/>
    <property type="molecule type" value="Genomic_DNA"/>
</dbReference>
<feature type="domain" description="Peptidase S54 rhomboid" evidence="8">
    <location>
        <begin position="16"/>
        <end position="157"/>
    </location>
</feature>
<evidence type="ECO:0000313" key="10">
    <source>
        <dbReference type="Proteomes" id="UP000824201"/>
    </source>
</evidence>
<dbReference type="GO" id="GO:0016020">
    <property type="term" value="C:membrane"/>
    <property type="evidence" value="ECO:0007669"/>
    <property type="project" value="UniProtKB-SubCell"/>
</dbReference>
<protein>
    <submittedName>
        <fullName evidence="9">Rhomboid family intramembrane serine protease</fullName>
    </submittedName>
</protein>
<feature type="transmembrane region" description="Helical" evidence="7">
    <location>
        <begin position="57"/>
        <end position="77"/>
    </location>
</feature>
<dbReference type="Pfam" id="PF01694">
    <property type="entry name" value="Rhomboid"/>
    <property type="match status" value="1"/>
</dbReference>
<evidence type="ECO:0000256" key="4">
    <source>
        <dbReference type="ARBA" id="ARBA00022801"/>
    </source>
</evidence>
<evidence type="ECO:0000259" key="8">
    <source>
        <dbReference type="Pfam" id="PF01694"/>
    </source>
</evidence>
<keyword evidence="9" id="KW-0645">Protease</keyword>
<proteinExistence type="inferred from homology"/>
<name>A0A9D1EEA3_9FIRM</name>
<accession>A0A9D1EEA3</accession>
<evidence type="ECO:0000256" key="7">
    <source>
        <dbReference type="SAM" id="Phobius"/>
    </source>
</evidence>
<dbReference type="InterPro" id="IPR035952">
    <property type="entry name" value="Rhomboid-like_sf"/>
</dbReference>
<keyword evidence="3 7" id="KW-0812">Transmembrane</keyword>
<evidence type="ECO:0000313" key="9">
    <source>
        <dbReference type="EMBL" id="HIR88373.1"/>
    </source>
</evidence>
<keyword evidence="4" id="KW-0378">Hydrolase</keyword>
<keyword evidence="6 7" id="KW-0472">Membrane</keyword>
<gene>
    <name evidence="9" type="ORF">IAC96_05420</name>
</gene>
<comment type="subcellular location">
    <subcellularLocation>
        <location evidence="1">Membrane</location>
        <topology evidence="1">Multi-pass membrane protein</topology>
    </subcellularLocation>
</comment>
<comment type="caution">
    <text evidence="9">The sequence shown here is derived from an EMBL/GenBank/DDBJ whole genome shotgun (WGS) entry which is preliminary data.</text>
</comment>
<dbReference type="GO" id="GO:0006508">
    <property type="term" value="P:proteolysis"/>
    <property type="evidence" value="ECO:0007669"/>
    <property type="project" value="UniProtKB-KW"/>
</dbReference>
<evidence type="ECO:0000256" key="3">
    <source>
        <dbReference type="ARBA" id="ARBA00022692"/>
    </source>
</evidence>
<comment type="similarity">
    <text evidence="2">Belongs to the peptidase S54 family.</text>
</comment>
<dbReference type="InterPro" id="IPR050925">
    <property type="entry name" value="Rhomboid_protease_S54"/>
</dbReference>
<dbReference type="SUPFAM" id="SSF144091">
    <property type="entry name" value="Rhomboid-like"/>
    <property type="match status" value="1"/>
</dbReference>
<organism evidence="9 10">
    <name type="scientific">Candidatus Fimimorpha faecalis</name>
    <dbReference type="NCBI Taxonomy" id="2840824"/>
    <lineage>
        <taxon>Bacteria</taxon>
        <taxon>Bacillati</taxon>
        <taxon>Bacillota</taxon>
        <taxon>Clostridia</taxon>
        <taxon>Eubacteriales</taxon>
        <taxon>Candidatus Fimimorpha</taxon>
    </lineage>
</organism>
<reference evidence="9" key="2">
    <citation type="journal article" date="2021" name="PeerJ">
        <title>Extensive microbial diversity within the chicken gut microbiome revealed by metagenomics and culture.</title>
        <authorList>
            <person name="Gilroy R."/>
            <person name="Ravi A."/>
            <person name="Getino M."/>
            <person name="Pursley I."/>
            <person name="Horton D.L."/>
            <person name="Alikhan N.F."/>
            <person name="Baker D."/>
            <person name="Gharbi K."/>
            <person name="Hall N."/>
            <person name="Watson M."/>
            <person name="Adriaenssens E.M."/>
            <person name="Foster-Nyarko E."/>
            <person name="Jarju S."/>
            <person name="Secka A."/>
            <person name="Antonio M."/>
            <person name="Oren A."/>
            <person name="Chaudhuri R.R."/>
            <person name="La Ragione R."/>
            <person name="Hildebrand F."/>
            <person name="Pallen M.J."/>
        </authorList>
    </citation>
    <scope>NUCLEOTIDE SEQUENCE</scope>
    <source>
        <strain evidence="9">ChiW13-3771</strain>
    </source>
</reference>
<evidence type="ECO:0000256" key="6">
    <source>
        <dbReference type="ARBA" id="ARBA00023136"/>
    </source>
</evidence>
<dbReference type="Gene3D" id="1.20.1540.10">
    <property type="entry name" value="Rhomboid-like"/>
    <property type="match status" value="1"/>
</dbReference>
<dbReference type="GO" id="GO:0004252">
    <property type="term" value="F:serine-type endopeptidase activity"/>
    <property type="evidence" value="ECO:0007669"/>
    <property type="project" value="InterPro"/>
</dbReference>
<sequence>MHLCGAISSSDLFLSHEYFRTISSIFLHFGIQHLLSNMIVLWALGTSLERLIGSIRYLAIYLISGIGANIISMLWYWHNGEYYIVSAGASGAIFGVVGALLYIVLRNKGHVHGVSSRQLIWLCIFTFAHGLLSMGVNNSAHLAGLFIGIFCGIIFYRHKCN</sequence>
<reference evidence="9" key="1">
    <citation type="submission" date="2020-10" db="EMBL/GenBank/DDBJ databases">
        <authorList>
            <person name="Gilroy R."/>
        </authorList>
    </citation>
    <scope>NUCLEOTIDE SEQUENCE</scope>
    <source>
        <strain evidence="9">ChiW13-3771</strain>
    </source>
</reference>
<evidence type="ECO:0000256" key="2">
    <source>
        <dbReference type="ARBA" id="ARBA00009045"/>
    </source>
</evidence>
<feature type="transmembrane region" description="Helical" evidence="7">
    <location>
        <begin position="25"/>
        <end position="45"/>
    </location>
</feature>
<feature type="transmembrane region" description="Helical" evidence="7">
    <location>
        <begin position="117"/>
        <end position="134"/>
    </location>
</feature>
<feature type="transmembrane region" description="Helical" evidence="7">
    <location>
        <begin position="140"/>
        <end position="156"/>
    </location>
</feature>
<dbReference type="Proteomes" id="UP000824201">
    <property type="component" value="Unassembled WGS sequence"/>
</dbReference>
<dbReference type="PANTHER" id="PTHR43731:SF14">
    <property type="entry name" value="PRESENILIN-ASSOCIATED RHOMBOID-LIKE PROTEIN, MITOCHONDRIAL"/>
    <property type="match status" value="1"/>
</dbReference>
<keyword evidence="5 7" id="KW-1133">Transmembrane helix</keyword>
<dbReference type="InterPro" id="IPR022764">
    <property type="entry name" value="Peptidase_S54_rhomboid_dom"/>
</dbReference>
<feature type="transmembrane region" description="Helical" evidence="7">
    <location>
        <begin position="83"/>
        <end position="105"/>
    </location>
</feature>
<dbReference type="AlphaFoldDB" id="A0A9D1EEA3"/>
<evidence type="ECO:0000256" key="5">
    <source>
        <dbReference type="ARBA" id="ARBA00022989"/>
    </source>
</evidence>